<evidence type="ECO:0000256" key="7">
    <source>
        <dbReference type="ARBA" id="ARBA00022840"/>
    </source>
</evidence>
<dbReference type="EMBL" id="FNGA01000003">
    <property type="protein sequence ID" value="SDL18139.1"/>
    <property type="molecule type" value="Genomic_DNA"/>
</dbReference>
<evidence type="ECO:0000256" key="1">
    <source>
        <dbReference type="ARBA" id="ARBA00008428"/>
    </source>
</evidence>
<evidence type="ECO:0000256" key="5">
    <source>
        <dbReference type="ARBA" id="ARBA00022801"/>
    </source>
</evidence>
<evidence type="ECO:0000256" key="4">
    <source>
        <dbReference type="ARBA" id="ARBA00022741"/>
    </source>
</evidence>
<evidence type="ECO:0000256" key="12">
    <source>
        <dbReference type="NCBIfam" id="TIGR00665"/>
    </source>
</evidence>
<keyword evidence="17" id="KW-1185">Reference proteome</keyword>
<dbReference type="Pfam" id="PF03796">
    <property type="entry name" value="DnaB_C"/>
    <property type="match status" value="1"/>
</dbReference>
<comment type="catalytic activity">
    <reaction evidence="11 13">
        <text>ATP + H2O = ADP + phosphate + H(+)</text>
        <dbReference type="Rhea" id="RHEA:13065"/>
        <dbReference type="ChEBI" id="CHEBI:15377"/>
        <dbReference type="ChEBI" id="CHEBI:15378"/>
        <dbReference type="ChEBI" id="CHEBI:30616"/>
        <dbReference type="ChEBI" id="CHEBI:43474"/>
        <dbReference type="ChEBI" id="CHEBI:456216"/>
        <dbReference type="EC" id="5.6.2.3"/>
    </reaction>
</comment>
<dbReference type="Proteomes" id="UP000199053">
    <property type="component" value="Unassembled WGS sequence"/>
</dbReference>
<dbReference type="OrthoDB" id="9773982at2"/>
<evidence type="ECO:0000256" key="2">
    <source>
        <dbReference type="ARBA" id="ARBA00022515"/>
    </source>
</evidence>
<dbReference type="FunFam" id="1.10.860.10:FF:000001">
    <property type="entry name" value="Replicative DNA helicase"/>
    <property type="match status" value="1"/>
</dbReference>
<evidence type="ECO:0000256" key="13">
    <source>
        <dbReference type="RuleBase" id="RU362085"/>
    </source>
</evidence>
<keyword evidence="3 13" id="KW-0235">DNA replication</keyword>
<evidence type="ECO:0000256" key="9">
    <source>
        <dbReference type="ARBA" id="ARBA00023235"/>
    </source>
</evidence>
<feature type="region of interest" description="Disordered" evidence="14">
    <location>
        <begin position="1"/>
        <end position="30"/>
    </location>
</feature>
<evidence type="ECO:0000256" key="8">
    <source>
        <dbReference type="ARBA" id="ARBA00023125"/>
    </source>
</evidence>
<dbReference type="InterPro" id="IPR016136">
    <property type="entry name" value="DNA_helicase_N/primase_C"/>
</dbReference>
<feature type="domain" description="SF4 helicase" evidence="15">
    <location>
        <begin position="201"/>
        <end position="468"/>
    </location>
</feature>
<keyword evidence="9" id="KW-0413">Isomerase</keyword>
<keyword evidence="5 13" id="KW-0378">Hydrolase</keyword>
<dbReference type="NCBIfam" id="TIGR00665">
    <property type="entry name" value="DnaB"/>
    <property type="match status" value="1"/>
</dbReference>
<dbReference type="PANTHER" id="PTHR30153">
    <property type="entry name" value="REPLICATIVE DNA HELICASE DNAB"/>
    <property type="match status" value="1"/>
</dbReference>
<dbReference type="GO" id="GO:0005524">
    <property type="term" value="F:ATP binding"/>
    <property type="evidence" value="ECO:0007669"/>
    <property type="project" value="UniProtKB-UniRule"/>
</dbReference>
<keyword evidence="6 13" id="KW-0347">Helicase</keyword>
<dbReference type="PANTHER" id="PTHR30153:SF2">
    <property type="entry name" value="REPLICATIVE DNA HELICASE"/>
    <property type="match status" value="1"/>
</dbReference>
<proteinExistence type="inferred from homology"/>
<dbReference type="NCBIfam" id="NF004384">
    <property type="entry name" value="PRK05748.1"/>
    <property type="match status" value="1"/>
</dbReference>
<comment type="similarity">
    <text evidence="1 13">Belongs to the helicase family. DnaB subfamily.</text>
</comment>
<evidence type="ECO:0000256" key="3">
    <source>
        <dbReference type="ARBA" id="ARBA00022705"/>
    </source>
</evidence>
<dbReference type="SUPFAM" id="SSF48024">
    <property type="entry name" value="N-terminal domain of DnaB helicase"/>
    <property type="match status" value="1"/>
</dbReference>
<evidence type="ECO:0000256" key="14">
    <source>
        <dbReference type="SAM" id="MobiDB-lite"/>
    </source>
</evidence>
<dbReference type="InterPro" id="IPR036185">
    <property type="entry name" value="DNA_heli_DnaB-like_N_sf"/>
</dbReference>
<sequence>MQNQKQKRRKPGSNYNSDGASSDAPSDLLRKVPPHNLEAEQAVLGGVFLSNSIFNDLVDIVHSDDFYSPSHHEIFKAFEALYAKNAPIDIVTVNEYLTSTGKIDTVGGPVYLADLANSVISAANALHHAEIVAEKKIQRSLIDAAASIITDSFEAQNVKELLDHSEQAIFEITDAKKTTTIKSSKELIKEVFKELEIRVEQKSLVTGIPTTYTKFDEMTAGLQNSELVIIAGRPSMGKTAFALNVAMRAALHSGVPTAVFSLEMAMGQLMTRMLACHGKVDLSRLRTGQLDDEDWAKLYEAAQDLTEAPIFIDDTPSLSTMELRARCRRLKSQHNLGLVMVDYLQLMRSSARTDSREQEISDISRSLKALAKELKIPVLALSQLNRKVEERTDKRPMMSDLRESGAIEQDADIILFLYREDFYNKKEDKPINNKAEVIIGKQRNGPTGIVELAFFGNYTAFENLAAEPYPSEYGDD</sequence>
<dbReference type="Gene3D" id="3.40.50.300">
    <property type="entry name" value="P-loop containing nucleotide triphosphate hydrolases"/>
    <property type="match status" value="1"/>
</dbReference>
<feature type="compositionally biased region" description="Polar residues" evidence="14">
    <location>
        <begin position="13"/>
        <end position="24"/>
    </location>
</feature>
<name>A0A1G9HYU3_9BACT</name>
<evidence type="ECO:0000259" key="15">
    <source>
        <dbReference type="PROSITE" id="PS51199"/>
    </source>
</evidence>
<protein>
    <recommendedName>
        <fullName evidence="12 13">Replicative DNA helicase</fullName>
        <ecNumber evidence="12 13">5.6.2.3</ecNumber>
    </recommendedName>
</protein>
<keyword evidence="4 13" id="KW-0547">Nucleotide-binding</keyword>
<dbReference type="GO" id="GO:0043139">
    <property type="term" value="F:5'-3' DNA helicase activity"/>
    <property type="evidence" value="ECO:0007669"/>
    <property type="project" value="UniProtKB-EC"/>
</dbReference>
<comment type="function">
    <text evidence="10 13">The main replicative DNA helicase, it participates in initiation and elongation during chromosome replication. Travels ahead of the DNA replisome, separating dsDNA into templates for DNA synthesis. A processive ATP-dependent 5'-3' DNA helicase it has DNA-dependent ATPase activity.</text>
</comment>
<evidence type="ECO:0000256" key="10">
    <source>
        <dbReference type="ARBA" id="ARBA00044932"/>
    </source>
</evidence>
<dbReference type="InterPro" id="IPR027417">
    <property type="entry name" value="P-loop_NTPase"/>
</dbReference>
<keyword evidence="2 13" id="KW-0639">Primosome</keyword>
<feature type="compositionally biased region" description="Basic residues" evidence="14">
    <location>
        <begin position="1"/>
        <end position="11"/>
    </location>
</feature>
<evidence type="ECO:0000313" key="17">
    <source>
        <dbReference type="Proteomes" id="UP000199053"/>
    </source>
</evidence>
<dbReference type="AlphaFoldDB" id="A0A1G9HYU3"/>
<reference evidence="17" key="1">
    <citation type="submission" date="2016-10" db="EMBL/GenBank/DDBJ databases">
        <authorList>
            <person name="Varghese N."/>
            <person name="Submissions S."/>
        </authorList>
    </citation>
    <scope>NUCLEOTIDE SEQUENCE [LARGE SCALE GENOMIC DNA]</scope>
    <source>
        <strain evidence="17">DSM 16995</strain>
    </source>
</reference>
<dbReference type="GO" id="GO:1990077">
    <property type="term" value="C:primosome complex"/>
    <property type="evidence" value="ECO:0007669"/>
    <property type="project" value="UniProtKB-UniRule"/>
</dbReference>
<dbReference type="GO" id="GO:0042802">
    <property type="term" value="F:identical protein binding"/>
    <property type="evidence" value="ECO:0007669"/>
    <property type="project" value="UniProtKB-ARBA"/>
</dbReference>
<keyword evidence="8 13" id="KW-0238">DNA-binding</keyword>
<dbReference type="Gene3D" id="1.10.860.10">
    <property type="entry name" value="DNAb Helicase, Chain A"/>
    <property type="match status" value="1"/>
</dbReference>
<dbReference type="InterPro" id="IPR007694">
    <property type="entry name" value="DNA_helicase_DnaB-like_C"/>
</dbReference>
<dbReference type="RefSeq" id="WP_092161349.1">
    <property type="nucleotide sequence ID" value="NZ_FNGA01000003.1"/>
</dbReference>
<dbReference type="FunFam" id="3.40.50.300:FF:000076">
    <property type="entry name" value="Replicative DNA helicase"/>
    <property type="match status" value="1"/>
</dbReference>
<dbReference type="EC" id="5.6.2.3" evidence="12 13"/>
<organism evidence="16 17">
    <name type="scientific">Maridesulfovibrio ferrireducens</name>
    <dbReference type="NCBI Taxonomy" id="246191"/>
    <lineage>
        <taxon>Bacteria</taxon>
        <taxon>Pseudomonadati</taxon>
        <taxon>Thermodesulfobacteriota</taxon>
        <taxon>Desulfovibrionia</taxon>
        <taxon>Desulfovibrionales</taxon>
        <taxon>Desulfovibrionaceae</taxon>
        <taxon>Maridesulfovibrio</taxon>
    </lineage>
</organism>
<dbReference type="GO" id="GO:0016887">
    <property type="term" value="F:ATP hydrolysis activity"/>
    <property type="evidence" value="ECO:0007669"/>
    <property type="project" value="RHEA"/>
</dbReference>
<evidence type="ECO:0000256" key="6">
    <source>
        <dbReference type="ARBA" id="ARBA00022806"/>
    </source>
</evidence>
<keyword evidence="7 13" id="KW-0067">ATP-binding</keyword>
<evidence type="ECO:0000256" key="11">
    <source>
        <dbReference type="ARBA" id="ARBA00048954"/>
    </source>
</evidence>
<evidence type="ECO:0000313" key="16">
    <source>
        <dbReference type="EMBL" id="SDL18139.1"/>
    </source>
</evidence>
<dbReference type="SUPFAM" id="SSF52540">
    <property type="entry name" value="P-loop containing nucleoside triphosphate hydrolases"/>
    <property type="match status" value="1"/>
</dbReference>
<accession>A0A1G9HYU3</accession>
<dbReference type="Pfam" id="PF00772">
    <property type="entry name" value="DnaB"/>
    <property type="match status" value="1"/>
</dbReference>
<dbReference type="PROSITE" id="PS51199">
    <property type="entry name" value="SF4_HELICASE"/>
    <property type="match status" value="1"/>
</dbReference>
<gene>
    <name evidence="16" type="ORF">SAMN05660337_2374</name>
</gene>
<dbReference type="GO" id="GO:0006269">
    <property type="term" value="P:DNA replication, synthesis of primer"/>
    <property type="evidence" value="ECO:0007669"/>
    <property type="project" value="UniProtKB-UniRule"/>
</dbReference>
<dbReference type="CDD" id="cd00984">
    <property type="entry name" value="DnaB_C"/>
    <property type="match status" value="1"/>
</dbReference>
<dbReference type="GO" id="GO:0003677">
    <property type="term" value="F:DNA binding"/>
    <property type="evidence" value="ECO:0007669"/>
    <property type="project" value="UniProtKB-UniRule"/>
</dbReference>
<dbReference type="InterPro" id="IPR007693">
    <property type="entry name" value="DNA_helicase_DnaB-like_N"/>
</dbReference>
<dbReference type="InterPro" id="IPR007692">
    <property type="entry name" value="DNA_helicase_DnaB"/>
</dbReference>
<dbReference type="STRING" id="246191.SAMN05660337_2374"/>
<dbReference type="GO" id="GO:0005829">
    <property type="term" value="C:cytosol"/>
    <property type="evidence" value="ECO:0007669"/>
    <property type="project" value="TreeGrafter"/>
</dbReference>